<dbReference type="InterPro" id="IPR050331">
    <property type="entry name" value="Zinc_finger"/>
</dbReference>
<dbReference type="SUPFAM" id="SSF109640">
    <property type="entry name" value="KRAB domain (Kruppel-associated box)"/>
    <property type="match status" value="1"/>
</dbReference>
<dbReference type="GO" id="GO:0010845">
    <property type="term" value="P:positive regulation of reciprocal meiotic recombination"/>
    <property type="evidence" value="ECO:0007669"/>
    <property type="project" value="TreeGrafter"/>
</dbReference>
<feature type="domain" description="C2H2-type" evidence="20">
    <location>
        <begin position="609"/>
        <end position="636"/>
    </location>
</feature>
<evidence type="ECO:0000259" key="20">
    <source>
        <dbReference type="PROSITE" id="PS50157"/>
    </source>
</evidence>
<keyword evidence="9" id="KW-0677">Repeat</keyword>
<keyword evidence="11" id="KW-0862">Zinc</keyword>
<evidence type="ECO:0000256" key="13">
    <source>
        <dbReference type="ARBA" id="ARBA00023015"/>
    </source>
</evidence>
<dbReference type="FunCoup" id="A0A6P7Z186">
    <property type="interactions" value="181"/>
</dbReference>
<keyword evidence="6" id="KW-0808">Transferase</keyword>
<dbReference type="GO" id="GO:0042800">
    <property type="term" value="F:histone H3K4 methyltransferase activity"/>
    <property type="evidence" value="ECO:0007669"/>
    <property type="project" value="TreeGrafter"/>
</dbReference>
<dbReference type="KEGG" id="muo:115476781"/>
<organism evidence="24 25">
    <name type="scientific">Microcaecilia unicolor</name>
    <dbReference type="NCBI Taxonomy" id="1415580"/>
    <lineage>
        <taxon>Eukaryota</taxon>
        <taxon>Metazoa</taxon>
        <taxon>Chordata</taxon>
        <taxon>Craniata</taxon>
        <taxon>Vertebrata</taxon>
        <taxon>Euteleostomi</taxon>
        <taxon>Amphibia</taxon>
        <taxon>Gymnophiona</taxon>
        <taxon>Siphonopidae</taxon>
        <taxon>Microcaecilia</taxon>
    </lineage>
</organism>
<proteinExistence type="inferred from homology"/>
<dbReference type="InParanoid" id="A0A6P7Z186"/>
<dbReference type="OrthoDB" id="9439903at2759"/>
<feature type="compositionally biased region" description="Low complexity" evidence="19">
    <location>
        <begin position="202"/>
        <end position="212"/>
    </location>
</feature>
<dbReference type="PANTHER" id="PTHR16515:SF10">
    <property type="entry name" value="HISTONE-LYSINE N-METHYLTRANSFERASE PRDM9-RELATED"/>
    <property type="match status" value="1"/>
</dbReference>
<evidence type="ECO:0000256" key="5">
    <source>
        <dbReference type="ARBA" id="ARBA00022603"/>
    </source>
</evidence>
<keyword evidence="12" id="KW-0156">Chromatin regulator</keyword>
<dbReference type="FunFam" id="2.170.270.10:FF:000031">
    <property type="entry name" value="probable histone-lysine N-methyltransferase PRDM7"/>
    <property type="match status" value="1"/>
</dbReference>
<comment type="subcellular location">
    <subcellularLocation>
        <location evidence="2">Chromosome</location>
    </subcellularLocation>
    <subcellularLocation>
        <location evidence="1">Nucleus</location>
    </subcellularLocation>
</comment>
<protein>
    <submittedName>
        <fullName evidence="25">Histone-lysine N-methyltransferase PRDM9</fullName>
    </submittedName>
</protein>
<dbReference type="InterPro" id="IPR003655">
    <property type="entry name" value="aKRAB"/>
</dbReference>
<dbReference type="Gene3D" id="2.170.270.10">
    <property type="entry name" value="SET domain"/>
    <property type="match status" value="1"/>
</dbReference>
<feature type="domain" description="KRAB-related" evidence="23">
    <location>
        <begin position="17"/>
        <end position="80"/>
    </location>
</feature>
<dbReference type="GO" id="GO:0046975">
    <property type="term" value="F:histone H3K36 methyltransferase activity"/>
    <property type="evidence" value="ECO:0007669"/>
    <property type="project" value="TreeGrafter"/>
</dbReference>
<dbReference type="GO" id="GO:0010844">
    <property type="term" value="F:recombination hotspot binding"/>
    <property type="evidence" value="ECO:0007669"/>
    <property type="project" value="TreeGrafter"/>
</dbReference>
<keyword evidence="8" id="KW-0479">Metal-binding</keyword>
<dbReference type="InterPro" id="IPR046341">
    <property type="entry name" value="SET_dom_sf"/>
</dbReference>
<feature type="domain" description="C2H2-type" evidence="20">
    <location>
        <begin position="637"/>
        <end position="664"/>
    </location>
</feature>
<dbReference type="InterPro" id="IPR013087">
    <property type="entry name" value="Znf_C2H2_type"/>
</dbReference>
<keyword evidence="4" id="KW-0158">Chromosome</keyword>
<sequence length="809" mass="92932">MQNCNSHTGTTDQLSPQTYDAFKDISAYFNKEEWAEMGDCEKIRYRNMKRNYETMLEIGLTVPKPAFMFHSRHHQKQAYNSSDSDEEWAPRPSKEEGFKSRSNLVPCLEFIGYPSRHPDSYTHVGQMICQVLLPSSFYAELILKIMKESTIIDPQKNEEAQILFDSDAEENQVEFKGFTNTEQEAETVGLHREENIADQLMETESNESSSEVPSEKSEQDSRSNGIYSLRKRDRKTYAEVSELQDDDYLFCEECQELFVEECSVHGPPMFVKDTAVEPGSSNRSALTLPLGMRIRPSNIPQAGLGVWNEATTLPKGVHFGPYEGIITDEDEAANSGYSWVITKGRNCYEYIDAINESYSNWMRFVNCARNEEEQNLVAFQYHGKIYYRSCKLIFPHCELLVWYGEEYGKELGIKWGIMWKRELTAEVPSKPIRVYTCSCCKMSYSNQDYLSKHFKLKHLPSDFKKAKSVKGEPQANNCTSQVSKEKSSVCFKTVMATKTFETEKHRAHGNQHRKVFCALSNLTTPQGTSQANKLTEQQSMYAHLETLPQQKHYACRECEKSFSRLCNLTTHQRIHTGEKPYACRECGKSFSRLCNLTTHQRIHTGEKPYACRECGKSFSRLCNLTTHQRIHTGEKPYACRECGKSFSHLCNLTTHQRIHTGEKPYACRECGKSFSHLSHLPRHQRIHTGEKPYACRECGKSFSQLCSLTTHQRIHTGEKPYACRECGKSFSHLCSLTTHQRIHTGSKPFTCRECGKSFRQLSNLTIHHRIHTGEKPFTCRECGKSFSHSTLTTHKTGYLGKRKAQKQHC</sequence>
<evidence type="ECO:0000256" key="10">
    <source>
        <dbReference type="ARBA" id="ARBA00022771"/>
    </source>
</evidence>
<dbReference type="Proteomes" id="UP000515156">
    <property type="component" value="Chromosome 8"/>
</dbReference>
<evidence type="ECO:0000256" key="11">
    <source>
        <dbReference type="ARBA" id="ARBA00022833"/>
    </source>
</evidence>
<evidence type="ECO:0000256" key="2">
    <source>
        <dbReference type="ARBA" id="ARBA00004286"/>
    </source>
</evidence>
<evidence type="ECO:0000256" key="19">
    <source>
        <dbReference type="SAM" id="MobiDB-lite"/>
    </source>
</evidence>
<reference evidence="25" key="1">
    <citation type="submission" date="2025-08" db="UniProtKB">
        <authorList>
            <consortium name="RefSeq"/>
        </authorList>
    </citation>
    <scope>IDENTIFICATION</scope>
</reference>
<dbReference type="GO" id="GO:0005694">
    <property type="term" value="C:chromosome"/>
    <property type="evidence" value="ECO:0007669"/>
    <property type="project" value="UniProtKB-SubCell"/>
</dbReference>
<dbReference type="Pfam" id="PF00096">
    <property type="entry name" value="zf-C2H2"/>
    <property type="match status" value="8"/>
</dbReference>
<feature type="region of interest" description="Disordered" evidence="19">
    <location>
        <begin position="75"/>
        <end position="98"/>
    </location>
</feature>
<dbReference type="InterPro" id="IPR036051">
    <property type="entry name" value="KRAB_dom_sf"/>
</dbReference>
<name>A0A6P7Z186_9AMPH</name>
<dbReference type="SUPFAM" id="SSF82199">
    <property type="entry name" value="SET domain"/>
    <property type="match status" value="1"/>
</dbReference>
<accession>A0A6P7Z186</accession>
<evidence type="ECO:0000256" key="7">
    <source>
        <dbReference type="ARBA" id="ARBA00022691"/>
    </source>
</evidence>
<dbReference type="FunFam" id="3.30.160.60:FF:002343">
    <property type="entry name" value="Zinc finger protein 33A"/>
    <property type="match status" value="5"/>
</dbReference>
<evidence type="ECO:0000256" key="3">
    <source>
        <dbReference type="ARBA" id="ARBA00006991"/>
    </source>
</evidence>
<dbReference type="GeneID" id="115476781"/>
<evidence type="ECO:0000259" key="23">
    <source>
        <dbReference type="PROSITE" id="PS50806"/>
    </source>
</evidence>
<feature type="domain" description="C2H2-type" evidence="20">
    <location>
        <begin position="749"/>
        <end position="776"/>
    </location>
</feature>
<feature type="domain" description="KRAB" evidence="22">
    <location>
        <begin position="20"/>
        <end position="90"/>
    </location>
</feature>
<evidence type="ECO:0000313" key="24">
    <source>
        <dbReference type="Proteomes" id="UP000515156"/>
    </source>
</evidence>
<evidence type="ECO:0000256" key="1">
    <source>
        <dbReference type="ARBA" id="ARBA00004123"/>
    </source>
</evidence>
<dbReference type="InterPro" id="IPR044417">
    <property type="entry name" value="PRDM7_9_PR-SET"/>
</dbReference>
<evidence type="ECO:0000256" key="16">
    <source>
        <dbReference type="ARBA" id="ARBA00023242"/>
    </source>
</evidence>
<dbReference type="PROSITE" id="PS00028">
    <property type="entry name" value="ZINC_FINGER_C2H2_1"/>
    <property type="match status" value="9"/>
</dbReference>
<evidence type="ECO:0000256" key="15">
    <source>
        <dbReference type="ARBA" id="ARBA00023163"/>
    </source>
</evidence>
<dbReference type="FunFam" id="3.30.160.60:FF:000759">
    <property type="entry name" value="zinc finger protein 16"/>
    <property type="match status" value="1"/>
</dbReference>
<dbReference type="InterPro" id="IPR001909">
    <property type="entry name" value="KRAB"/>
</dbReference>
<dbReference type="FunFam" id="3.30.160.60:FF:000176">
    <property type="entry name" value="zinc finger protein 70"/>
    <property type="match status" value="1"/>
</dbReference>
<dbReference type="CDD" id="cd19193">
    <property type="entry name" value="PR-SET_PRDM7_9"/>
    <property type="match status" value="1"/>
</dbReference>
<evidence type="ECO:0000256" key="17">
    <source>
        <dbReference type="ARBA" id="ARBA00052988"/>
    </source>
</evidence>
<dbReference type="CTD" id="56979"/>
<keyword evidence="13" id="KW-0805">Transcription regulation</keyword>
<dbReference type="AlphaFoldDB" id="A0A6P7Z186"/>
<dbReference type="GO" id="GO:0005634">
    <property type="term" value="C:nucleus"/>
    <property type="evidence" value="ECO:0007669"/>
    <property type="project" value="UniProtKB-SubCell"/>
</dbReference>
<dbReference type="PANTHER" id="PTHR16515">
    <property type="entry name" value="PR DOMAIN ZINC FINGER PROTEIN"/>
    <property type="match status" value="1"/>
</dbReference>
<comment type="catalytic activity">
    <reaction evidence="17">
        <text>N(6)-methyl-L-lysyl-[protein] + S-adenosyl-L-methionine = N(6),N(6)-dimethyl-L-lysyl-[protein] + S-adenosyl-L-homocysteine + H(+)</text>
        <dbReference type="Rhea" id="RHEA:54196"/>
        <dbReference type="Rhea" id="RHEA-COMP:13053"/>
        <dbReference type="Rhea" id="RHEA-COMP:13827"/>
        <dbReference type="ChEBI" id="CHEBI:15378"/>
        <dbReference type="ChEBI" id="CHEBI:57856"/>
        <dbReference type="ChEBI" id="CHEBI:59789"/>
        <dbReference type="ChEBI" id="CHEBI:61929"/>
        <dbReference type="ChEBI" id="CHEBI:61976"/>
    </reaction>
    <physiologicalReaction direction="left-to-right" evidence="17">
        <dbReference type="Rhea" id="RHEA:54197"/>
    </physiologicalReaction>
</comment>
<dbReference type="InterPro" id="IPR001214">
    <property type="entry name" value="SET_dom"/>
</dbReference>
<keyword evidence="7" id="KW-0949">S-adenosyl-L-methionine</keyword>
<evidence type="ECO:0000313" key="25">
    <source>
        <dbReference type="RefSeq" id="XP_030069220.1"/>
    </source>
</evidence>
<keyword evidence="5" id="KW-0489">Methyltransferase</keyword>
<dbReference type="InterPro" id="IPR036236">
    <property type="entry name" value="Znf_C2H2_sf"/>
</dbReference>
<dbReference type="GO" id="GO:0008270">
    <property type="term" value="F:zinc ion binding"/>
    <property type="evidence" value="ECO:0007669"/>
    <property type="project" value="UniProtKB-KW"/>
</dbReference>
<feature type="domain" description="C2H2-type" evidence="20">
    <location>
        <begin position="693"/>
        <end position="720"/>
    </location>
</feature>
<dbReference type="PROSITE" id="PS50806">
    <property type="entry name" value="KRAB_RELATED"/>
    <property type="match status" value="1"/>
</dbReference>
<dbReference type="GO" id="GO:0003700">
    <property type="term" value="F:DNA-binding transcription factor activity"/>
    <property type="evidence" value="ECO:0007669"/>
    <property type="project" value="UniProtKB-ARBA"/>
</dbReference>
<keyword evidence="10 18" id="KW-0863">Zinc-finger</keyword>
<evidence type="ECO:0000256" key="9">
    <source>
        <dbReference type="ARBA" id="ARBA00022737"/>
    </source>
</evidence>
<comment type="similarity">
    <text evidence="3">Belongs to the krueppel C2H2-type zinc-finger protein family.</text>
</comment>
<feature type="domain" description="C2H2-type" evidence="20">
    <location>
        <begin position="665"/>
        <end position="692"/>
    </location>
</feature>
<evidence type="ECO:0000256" key="8">
    <source>
        <dbReference type="ARBA" id="ARBA00022723"/>
    </source>
</evidence>
<evidence type="ECO:0000259" key="22">
    <source>
        <dbReference type="PROSITE" id="PS50805"/>
    </source>
</evidence>
<feature type="domain" description="C2H2-type" evidence="20">
    <location>
        <begin position="553"/>
        <end position="580"/>
    </location>
</feature>
<dbReference type="SMART" id="SM00355">
    <property type="entry name" value="ZnF_C2H2"/>
    <property type="match status" value="10"/>
</dbReference>
<evidence type="ECO:0000256" key="12">
    <source>
        <dbReference type="ARBA" id="ARBA00022853"/>
    </source>
</evidence>
<keyword evidence="24" id="KW-1185">Reference proteome</keyword>
<evidence type="ECO:0000256" key="4">
    <source>
        <dbReference type="ARBA" id="ARBA00022454"/>
    </source>
</evidence>
<keyword evidence="14" id="KW-0238">DNA-binding</keyword>
<feature type="domain" description="SET" evidence="21">
    <location>
        <begin position="290"/>
        <end position="404"/>
    </location>
</feature>
<keyword evidence="15" id="KW-0804">Transcription</keyword>
<feature type="compositionally biased region" description="Basic and acidic residues" evidence="19">
    <location>
        <begin position="88"/>
        <end position="98"/>
    </location>
</feature>
<dbReference type="FunFam" id="3.30.160.60:FF:000566">
    <property type="entry name" value="zinc finger protein 133 isoform X2"/>
    <property type="match status" value="1"/>
</dbReference>
<dbReference type="PROSITE" id="PS50157">
    <property type="entry name" value="ZINC_FINGER_C2H2_2"/>
    <property type="match status" value="9"/>
</dbReference>
<dbReference type="RefSeq" id="XP_030069220.1">
    <property type="nucleotide sequence ID" value="XM_030213360.1"/>
</dbReference>
<dbReference type="GO" id="GO:0032259">
    <property type="term" value="P:methylation"/>
    <property type="evidence" value="ECO:0007669"/>
    <property type="project" value="UniProtKB-KW"/>
</dbReference>
<dbReference type="Gene3D" id="3.30.160.60">
    <property type="entry name" value="Classic Zinc Finger"/>
    <property type="match status" value="9"/>
</dbReference>
<evidence type="ECO:0000259" key="21">
    <source>
        <dbReference type="PROSITE" id="PS50280"/>
    </source>
</evidence>
<feature type="region of interest" description="Disordered" evidence="19">
    <location>
        <begin position="201"/>
        <end position="227"/>
    </location>
</feature>
<dbReference type="PROSITE" id="PS50280">
    <property type="entry name" value="SET"/>
    <property type="match status" value="1"/>
</dbReference>
<dbReference type="GO" id="GO:0045892">
    <property type="term" value="P:negative regulation of DNA-templated transcription"/>
    <property type="evidence" value="ECO:0007669"/>
    <property type="project" value="UniProtKB-ARBA"/>
</dbReference>
<dbReference type="Pfam" id="PF21549">
    <property type="entry name" value="PRDM2_PR"/>
    <property type="match status" value="1"/>
</dbReference>
<dbReference type="FunFam" id="3.30.160.60:FF:000382">
    <property type="entry name" value="zinc finger protein 35 isoform X4"/>
    <property type="match status" value="1"/>
</dbReference>
<gene>
    <name evidence="25" type="primary">PRDM9</name>
</gene>
<dbReference type="PROSITE" id="PS50805">
    <property type="entry name" value="KRAB"/>
    <property type="match status" value="1"/>
</dbReference>
<feature type="domain" description="C2H2-type" evidence="20">
    <location>
        <begin position="581"/>
        <end position="608"/>
    </location>
</feature>
<evidence type="ECO:0000256" key="6">
    <source>
        <dbReference type="ARBA" id="ARBA00022679"/>
    </source>
</evidence>
<dbReference type="SUPFAM" id="SSF57667">
    <property type="entry name" value="beta-beta-alpha zinc fingers"/>
    <property type="match status" value="5"/>
</dbReference>
<feature type="domain" description="C2H2-type" evidence="20">
    <location>
        <begin position="435"/>
        <end position="458"/>
    </location>
</feature>
<keyword evidence="16" id="KW-0539">Nucleus</keyword>
<evidence type="ECO:0000256" key="14">
    <source>
        <dbReference type="ARBA" id="ARBA00023125"/>
    </source>
</evidence>
<feature type="domain" description="C2H2-type" evidence="20">
    <location>
        <begin position="721"/>
        <end position="748"/>
    </location>
</feature>
<evidence type="ECO:0000256" key="18">
    <source>
        <dbReference type="PROSITE-ProRule" id="PRU00042"/>
    </source>
</evidence>